<keyword evidence="4" id="KW-0547">Nucleotide-binding</keyword>
<dbReference type="Gene3D" id="3.40.50.300">
    <property type="entry name" value="P-loop containing nucleotide triphosphate hydrolases"/>
    <property type="match status" value="2"/>
</dbReference>
<dbReference type="PANTHER" id="PTHR43776:SF7">
    <property type="entry name" value="D,D-DIPEPTIDE TRANSPORT ATP-BINDING PROTEIN DDPF-RELATED"/>
    <property type="match status" value="1"/>
</dbReference>
<dbReference type="PROSITE" id="PS50893">
    <property type="entry name" value="ABC_TRANSPORTER_2"/>
    <property type="match status" value="2"/>
</dbReference>
<dbReference type="NCBIfam" id="NF007739">
    <property type="entry name" value="PRK10419.1"/>
    <property type="match status" value="2"/>
</dbReference>
<dbReference type="SUPFAM" id="SSF52540">
    <property type="entry name" value="P-loop containing nucleoside triphosphate hydrolases"/>
    <property type="match status" value="2"/>
</dbReference>
<dbReference type="EMBL" id="JBHRTN010000013">
    <property type="protein sequence ID" value="MFC3126074.1"/>
    <property type="molecule type" value="Genomic_DNA"/>
</dbReference>
<dbReference type="Pfam" id="PF00005">
    <property type="entry name" value="ABC_tran"/>
    <property type="match status" value="2"/>
</dbReference>
<proteinExistence type="inferred from homology"/>
<feature type="domain" description="ABC transporter" evidence="6">
    <location>
        <begin position="23"/>
        <end position="273"/>
    </location>
</feature>
<dbReference type="GO" id="GO:0005524">
    <property type="term" value="F:ATP binding"/>
    <property type="evidence" value="ECO:0007669"/>
    <property type="project" value="UniProtKB-KW"/>
</dbReference>
<protein>
    <submittedName>
        <fullName evidence="7">Dipeptide ABC transporter ATP-binding protein</fullName>
    </submittedName>
</protein>
<evidence type="ECO:0000256" key="5">
    <source>
        <dbReference type="ARBA" id="ARBA00022840"/>
    </source>
</evidence>
<dbReference type="InterPro" id="IPR017871">
    <property type="entry name" value="ABC_transporter-like_CS"/>
</dbReference>
<comment type="caution">
    <text evidence="7">The sequence shown here is derived from an EMBL/GenBank/DDBJ whole genome shotgun (WGS) entry which is preliminary data.</text>
</comment>
<organism evidence="7 8">
    <name type="scientific">Teichococcus globiformis</name>
    <dbReference type="NCBI Taxonomy" id="2307229"/>
    <lineage>
        <taxon>Bacteria</taxon>
        <taxon>Pseudomonadati</taxon>
        <taxon>Pseudomonadota</taxon>
        <taxon>Alphaproteobacteria</taxon>
        <taxon>Acetobacterales</taxon>
        <taxon>Roseomonadaceae</taxon>
        <taxon>Roseomonas</taxon>
    </lineage>
</organism>
<dbReference type="InterPro" id="IPR013563">
    <property type="entry name" value="Oligopep_ABC_C"/>
</dbReference>
<evidence type="ECO:0000256" key="1">
    <source>
        <dbReference type="ARBA" id="ARBA00004417"/>
    </source>
</evidence>
<dbReference type="InterPro" id="IPR003439">
    <property type="entry name" value="ABC_transporter-like_ATP-bd"/>
</dbReference>
<dbReference type="Pfam" id="PF08352">
    <property type="entry name" value="oligo_HPY"/>
    <property type="match status" value="2"/>
</dbReference>
<dbReference type="InterPro" id="IPR003593">
    <property type="entry name" value="AAA+_ATPase"/>
</dbReference>
<comment type="similarity">
    <text evidence="2">Belongs to the ABC transporter superfamily.</text>
</comment>
<name>A0ABV7G0A4_9PROT</name>
<accession>A0ABV7G0A4</accession>
<evidence type="ECO:0000259" key="6">
    <source>
        <dbReference type="PROSITE" id="PS50893"/>
    </source>
</evidence>
<dbReference type="Proteomes" id="UP001595593">
    <property type="component" value="Unassembled WGS sequence"/>
</dbReference>
<evidence type="ECO:0000313" key="8">
    <source>
        <dbReference type="Proteomes" id="UP001595593"/>
    </source>
</evidence>
<sequence length="556" mass="59810">MSIETQIAPPPAMSSASPAPLLLEIEDLHVEYGTELSPVPAVKGVHLTLRQGEVVAIVGESGSGKSTTAHAVMHLLPGNGRVSGGTIRFDGEDITHARRGRIVQLRGAAIGLVPQDPGVALNPVLRIGEQVAEVLRLHRAISRRDAATRAVEILREVGLSDPELRARQYPHELSGGMRQRVLIGIAMANEPRLVIADEATSALDVTVQRRVLDLLAAMTARTGTAVLMITHDLGVAADRADRVVVMQNGAVVEQGPAREILTSPKHPYTQALLAAAPGIAARRAVAVQSARSGGEASKASVPLVTVEALRKEFRLGPDRVLKAVQDVSFSIPRGQTFSIVGESGSGKSTTARMISRLETASAGRVLFDGVDITALSGEPLRRLRRRFQLVYQNPYSSLDPRMSIEDILCEPLRAFRLGSRAEQKAQAATLLDQVALPRDYLQRKPGALSGGQRQRIAIARALALKPDLLVLDEPVSALDVSVQDQILRLLGELQRDAGLTYLMISHDLAVVRQISHRVGVMQGGVMVEQGSRDEVFDHPRHAYTRELLAAIPGGEH</sequence>
<keyword evidence="8" id="KW-1185">Reference proteome</keyword>
<dbReference type="NCBIfam" id="NF008453">
    <property type="entry name" value="PRK11308.1"/>
    <property type="match status" value="2"/>
</dbReference>
<gene>
    <name evidence="7" type="ORF">ACFOD4_13485</name>
</gene>
<dbReference type="InterPro" id="IPR050319">
    <property type="entry name" value="ABC_transp_ATP-bind"/>
</dbReference>
<evidence type="ECO:0000313" key="7">
    <source>
        <dbReference type="EMBL" id="MFC3126074.1"/>
    </source>
</evidence>
<comment type="subcellular location">
    <subcellularLocation>
        <location evidence="1">Cell inner membrane</location>
        <topology evidence="1">Peripheral membrane protein</topology>
    </subcellularLocation>
</comment>
<evidence type="ECO:0000256" key="3">
    <source>
        <dbReference type="ARBA" id="ARBA00022448"/>
    </source>
</evidence>
<evidence type="ECO:0000256" key="2">
    <source>
        <dbReference type="ARBA" id="ARBA00005417"/>
    </source>
</evidence>
<dbReference type="CDD" id="cd03257">
    <property type="entry name" value="ABC_NikE_OppD_transporters"/>
    <property type="match status" value="2"/>
</dbReference>
<keyword evidence="5 7" id="KW-0067">ATP-binding</keyword>
<dbReference type="SMART" id="SM00382">
    <property type="entry name" value="AAA"/>
    <property type="match status" value="2"/>
</dbReference>
<dbReference type="PROSITE" id="PS00211">
    <property type="entry name" value="ABC_TRANSPORTER_1"/>
    <property type="match status" value="2"/>
</dbReference>
<keyword evidence="3" id="KW-0813">Transport</keyword>
<feature type="domain" description="ABC transporter" evidence="6">
    <location>
        <begin position="304"/>
        <end position="548"/>
    </location>
</feature>
<reference evidence="8" key="1">
    <citation type="journal article" date="2019" name="Int. J. Syst. Evol. Microbiol.">
        <title>The Global Catalogue of Microorganisms (GCM) 10K type strain sequencing project: providing services to taxonomists for standard genome sequencing and annotation.</title>
        <authorList>
            <consortium name="The Broad Institute Genomics Platform"/>
            <consortium name="The Broad Institute Genome Sequencing Center for Infectious Disease"/>
            <person name="Wu L."/>
            <person name="Ma J."/>
        </authorList>
    </citation>
    <scope>NUCLEOTIDE SEQUENCE [LARGE SCALE GENOMIC DNA]</scope>
    <source>
        <strain evidence="8">KCTC 52094</strain>
    </source>
</reference>
<dbReference type="RefSeq" id="WP_379597185.1">
    <property type="nucleotide sequence ID" value="NZ_JBHRTN010000013.1"/>
</dbReference>
<dbReference type="InterPro" id="IPR027417">
    <property type="entry name" value="P-loop_NTPase"/>
</dbReference>
<dbReference type="PANTHER" id="PTHR43776">
    <property type="entry name" value="TRANSPORT ATP-BINDING PROTEIN"/>
    <property type="match status" value="1"/>
</dbReference>
<evidence type="ECO:0000256" key="4">
    <source>
        <dbReference type="ARBA" id="ARBA00022741"/>
    </source>
</evidence>